<evidence type="ECO:0000313" key="4">
    <source>
        <dbReference type="RefSeq" id="XP_033582239.1"/>
    </source>
</evidence>
<proteinExistence type="predicted"/>
<reference evidence="2 4" key="1">
    <citation type="journal article" date="2020" name="Stud. Mycol.">
        <title>101 Dothideomycetes genomes: a test case for predicting lifestyles and emergence of pathogens.</title>
        <authorList>
            <person name="Haridas S."/>
            <person name="Albert R."/>
            <person name="Binder M."/>
            <person name="Bloem J."/>
            <person name="Labutti K."/>
            <person name="Salamov A."/>
            <person name="Andreopoulos B."/>
            <person name="Baker S."/>
            <person name="Barry K."/>
            <person name="Bills G."/>
            <person name="Bluhm B."/>
            <person name="Cannon C."/>
            <person name="Castanera R."/>
            <person name="Culley D."/>
            <person name="Daum C."/>
            <person name="Ezra D."/>
            <person name="Gonzalez J."/>
            <person name="Henrissat B."/>
            <person name="Kuo A."/>
            <person name="Liang C."/>
            <person name="Lipzen A."/>
            <person name="Lutzoni F."/>
            <person name="Magnuson J."/>
            <person name="Mondo S."/>
            <person name="Nolan M."/>
            <person name="Ohm R."/>
            <person name="Pangilinan J."/>
            <person name="Park H.-J."/>
            <person name="Ramirez L."/>
            <person name="Alfaro M."/>
            <person name="Sun H."/>
            <person name="Tritt A."/>
            <person name="Yoshinaga Y."/>
            <person name="Zwiers L.-H."/>
            <person name="Turgeon B."/>
            <person name="Goodwin S."/>
            <person name="Spatafora J."/>
            <person name="Crous P."/>
            <person name="Grigoriev I."/>
        </authorList>
    </citation>
    <scope>NUCLEOTIDE SEQUENCE</scope>
    <source>
        <strain evidence="2 4">CBS 304.34</strain>
    </source>
</reference>
<accession>A0A6A6Z518</accession>
<name>A0A6A6Z518_9PEZI</name>
<reference evidence="4" key="3">
    <citation type="submission" date="2025-04" db="UniProtKB">
        <authorList>
            <consortium name="RefSeq"/>
        </authorList>
    </citation>
    <scope>IDENTIFICATION</scope>
    <source>
        <strain evidence="4">CBS 304.34</strain>
    </source>
</reference>
<dbReference type="AlphaFoldDB" id="A0A6A6Z518"/>
<dbReference type="EMBL" id="MU003694">
    <property type="protein sequence ID" value="KAF2815275.1"/>
    <property type="molecule type" value="Genomic_DNA"/>
</dbReference>
<protein>
    <submittedName>
        <fullName evidence="2 4">Uncharacterized protein</fullName>
    </submittedName>
</protein>
<dbReference type="Proteomes" id="UP000504636">
    <property type="component" value="Unplaced"/>
</dbReference>
<evidence type="ECO:0000313" key="2">
    <source>
        <dbReference type="EMBL" id="KAF2815275.1"/>
    </source>
</evidence>
<sequence length="82" mass="8931">MTVQDLDGEIRTRFFAQKILSTTPESTASDNSDNMESWGENLVQVAKRLDRLGAPQMENIRFAAAVVGLATFLMTGWPGAGV</sequence>
<reference evidence="4" key="2">
    <citation type="submission" date="2020-04" db="EMBL/GenBank/DDBJ databases">
        <authorList>
            <consortium name="NCBI Genome Project"/>
        </authorList>
    </citation>
    <scope>NUCLEOTIDE SEQUENCE</scope>
    <source>
        <strain evidence="4">CBS 304.34</strain>
    </source>
</reference>
<organism evidence="2">
    <name type="scientific">Mytilinidion resinicola</name>
    <dbReference type="NCBI Taxonomy" id="574789"/>
    <lineage>
        <taxon>Eukaryota</taxon>
        <taxon>Fungi</taxon>
        <taxon>Dikarya</taxon>
        <taxon>Ascomycota</taxon>
        <taxon>Pezizomycotina</taxon>
        <taxon>Dothideomycetes</taxon>
        <taxon>Pleosporomycetidae</taxon>
        <taxon>Mytilinidiales</taxon>
        <taxon>Mytilinidiaceae</taxon>
        <taxon>Mytilinidion</taxon>
    </lineage>
</organism>
<keyword evidence="1" id="KW-0812">Transmembrane</keyword>
<keyword evidence="3" id="KW-1185">Reference proteome</keyword>
<dbReference type="RefSeq" id="XP_033582239.1">
    <property type="nucleotide sequence ID" value="XM_033713172.1"/>
</dbReference>
<keyword evidence="1" id="KW-1133">Transmembrane helix</keyword>
<gene>
    <name evidence="2 4" type="ORF">BDZ99DRAFT_193408</name>
</gene>
<dbReference type="GeneID" id="54454065"/>
<evidence type="ECO:0000256" key="1">
    <source>
        <dbReference type="SAM" id="Phobius"/>
    </source>
</evidence>
<feature type="transmembrane region" description="Helical" evidence="1">
    <location>
        <begin position="60"/>
        <end position="80"/>
    </location>
</feature>
<keyword evidence="1" id="KW-0472">Membrane</keyword>
<evidence type="ECO:0000313" key="3">
    <source>
        <dbReference type="Proteomes" id="UP000504636"/>
    </source>
</evidence>